<evidence type="ECO:0000259" key="7">
    <source>
        <dbReference type="PROSITE" id="PS51379"/>
    </source>
</evidence>
<evidence type="ECO:0000256" key="3">
    <source>
        <dbReference type="ARBA" id="ARBA00022737"/>
    </source>
</evidence>
<keyword evidence="5 6" id="KW-0411">Iron-sulfur</keyword>
<keyword evidence="6" id="KW-0249">Electron transport</keyword>
<dbReference type="Pfam" id="PF02754">
    <property type="entry name" value="CCG"/>
    <property type="match status" value="2"/>
</dbReference>
<comment type="function">
    <text evidence="6">Component of a complex that catalyzes the oxidation of glycolate to glyoxylate.</text>
</comment>
<dbReference type="GO" id="GO:0046872">
    <property type="term" value="F:metal ion binding"/>
    <property type="evidence" value="ECO:0007669"/>
    <property type="project" value="UniProtKB-UniRule"/>
</dbReference>
<dbReference type="PANTHER" id="PTHR32479:SF20">
    <property type="entry name" value="GLYCOLATE OXIDASE IRON-SULFUR SUBUNIT"/>
    <property type="match status" value="1"/>
</dbReference>
<dbReference type="Gene3D" id="1.10.1060.10">
    <property type="entry name" value="Alpha-helical ferredoxin"/>
    <property type="match status" value="1"/>
</dbReference>
<gene>
    <name evidence="8" type="ORF">BR63_08845</name>
</gene>
<evidence type="ECO:0000256" key="1">
    <source>
        <dbReference type="ARBA" id="ARBA00022485"/>
    </source>
</evidence>
<dbReference type="Pfam" id="PF13183">
    <property type="entry name" value="Fer4_8"/>
    <property type="match status" value="1"/>
</dbReference>
<organism evidence="8 9">
    <name type="scientific">Thermanaerosceptrum fracticalcis</name>
    <dbReference type="NCBI Taxonomy" id="1712410"/>
    <lineage>
        <taxon>Bacteria</taxon>
        <taxon>Bacillati</taxon>
        <taxon>Bacillota</taxon>
        <taxon>Clostridia</taxon>
        <taxon>Eubacteriales</taxon>
        <taxon>Peptococcaceae</taxon>
        <taxon>Thermanaerosceptrum</taxon>
    </lineage>
</organism>
<keyword evidence="6" id="KW-0813">Transport</keyword>
<dbReference type="PIRSF" id="PIRSF000139">
    <property type="entry name" value="Glc_ox_4Fe-4S"/>
    <property type="match status" value="1"/>
</dbReference>
<proteinExistence type="predicted"/>
<feature type="domain" description="4Fe-4S ferredoxin-type" evidence="7">
    <location>
        <begin position="9"/>
        <end position="39"/>
    </location>
</feature>
<dbReference type="KEGG" id="tfr:BR63_08845"/>
<dbReference type="InterPro" id="IPR004017">
    <property type="entry name" value="Cys_rich_dom"/>
</dbReference>
<keyword evidence="1 6" id="KW-0004">4Fe-4S</keyword>
<comment type="catalytic activity">
    <reaction evidence="6">
        <text>(R)-lactate + A = pyruvate + AH2</text>
        <dbReference type="Rhea" id="RHEA:15089"/>
        <dbReference type="ChEBI" id="CHEBI:13193"/>
        <dbReference type="ChEBI" id="CHEBI:15361"/>
        <dbReference type="ChEBI" id="CHEBI:16004"/>
        <dbReference type="ChEBI" id="CHEBI:17499"/>
    </reaction>
</comment>
<dbReference type="SUPFAM" id="SSF46548">
    <property type="entry name" value="alpha-helical ferredoxin"/>
    <property type="match status" value="1"/>
</dbReference>
<keyword evidence="2 6" id="KW-0479">Metal-binding</keyword>
<dbReference type="InterPro" id="IPR017900">
    <property type="entry name" value="4Fe4S_Fe_S_CS"/>
</dbReference>
<comment type="catalytic activity">
    <reaction evidence="6">
        <text>glycolate + A = glyoxylate + AH2</text>
        <dbReference type="Rhea" id="RHEA:21264"/>
        <dbReference type="ChEBI" id="CHEBI:13193"/>
        <dbReference type="ChEBI" id="CHEBI:17499"/>
        <dbReference type="ChEBI" id="CHEBI:29805"/>
        <dbReference type="ChEBI" id="CHEBI:36655"/>
        <dbReference type="EC" id="1.1.99.14"/>
    </reaction>
</comment>
<name>A0A7G6E2V5_THEFR</name>
<dbReference type="GO" id="GO:0051539">
    <property type="term" value="F:4 iron, 4 sulfur cluster binding"/>
    <property type="evidence" value="ECO:0007669"/>
    <property type="project" value="UniProtKB-UniRule"/>
</dbReference>
<evidence type="ECO:0000256" key="5">
    <source>
        <dbReference type="ARBA" id="ARBA00023014"/>
    </source>
</evidence>
<sequence length="440" mass="49430">MTMSQGTCDLMQRELAKCIKCGTCRSVCPVFQEVDSEALVARGKLRLVEAVLEGKLDYTPGFAERMSLCLLCKACASACPSGVKADKVFVKMREMLVEKRGLHAVKRFVFTWLKYRRIFDWSLRFGAVFQNLFFKTAQQGTGKEARIPIPVAGLNKRRIIPPLAVRPFRSQMPEVIKVLKPRMKVAFFTGCMMNYIYPDAAHSLVNVLRKNDIEVVVPQDQQCCATPIFTSGDEQTARQLIQHNIKVFKGLSVDAIVTGCASCGLAWKKEFPEILNTRAAIREARELSGKTFDISEFLIKNGYRQDFREVNLQVTYHDPCHLKRGQDVFKEPRELIKAIPGIVYKEMAGADQCCGSGGSFNLAYYDISRGINNRKVDNIAKSQAQVVLTGCSACRMHIADGLGRQGKPIQVWHTIQLLDMAYGEKGLEDERRENDGGDDY</sequence>
<dbReference type="InterPro" id="IPR012257">
    <property type="entry name" value="Glc_ox_4Fe-4S"/>
</dbReference>
<evidence type="ECO:0000256" key="6">
    <source>
        <dbReference type="PIRNR" id="PIRNR000139"/>
    </source>
</evidence>
<dbReference type="PROSITE" id="PS00198">
    <property type="entry name" value="4FE4S_FER_1"/>
    <property type="match status" value="2"/>
</dbReference>
<dbReference type="InterPro" id="IPR017896">
    <property type="entry name" value="4Fe4S_Fe-S-bd"/>
</dbReference>
<evidence type="ECO:0000313" key="9">
    <source>
        <dbReference type="Proteomes" id="UP000515847"/>
    </source>
</evidence>
<reference evidence="8 9" key="1">
    <citation type="journal article" date="2019" name="Front. Microbiol.">
        <title>Thermoanaerosceptrum fracticalcis gen. nov. sp. nov., a Novel Fumarate-Fermenting Microorganism From a Deep Fractured Carbonate Aquifer of the US Great Basin.</title>
        <authorList>
            <person name="Hamilton-Brehm S.D."/>
            <person name="Stewart L.E."/>
            <person name="Zavarin M."/>
            <person name="Caldwell M."/>
            <person name="Lawson P.A."/>
            <person name="Onstott T.C."/>
            <person name="Grzymski J."/>
            <person name="Neveux I."/>
            <person name="Lollar B.S."/>
            <person name="Russell C.E."/>
            <person name="Moser D.P."/>
        </authorList>
    </citation>
    <scope>NUCLEOTIDE SEQUENCE [LARGE SCALE GENOMIC DNA]</scope>
    <source>
        <strain evidence="8 9">DRI-13</strain>
    </source>
</reference>
<dbReference type="PANTHER" id="PTHR32479">
    <property type="entry name" value="GLYCOLATE OXIDASE IRON-SULFUR SUBUNIT"/>
    <property type="match status" value="1"/>
</dbReference>
<keyword evidence="4 6" id="KW-0408">Iron</keyword>
<dbReference type="Proteomes" id="UP000515847">
    <property type="component" value="Chromosome"/>
</dbReference>
<dbReference type="EMBL" id="CP045798">
    <property type="protein sequence ID" value="QNB46409.1"/>
    <property type="molecule type" value="Genomic_DNA"/>
</dbReference>
<keyword evidence="3" id="KW-0677">Repeat</keyword>
<evidence type="ECO:0000256" key="4">
    <source>
        <dbReference type="ARBA" id="ARBA00023004"/>
    </source>
</evidence>
<protein>
    <recommendedName>
        <fullName evidence="6">Glycolate oxidase iron-sulfur subunit</fullName>
        <ecNumber evidence="6">1.1.99.14</ecNumber>
    </recommendedName>
</protein>
<dbReference type="AlphaFoldDB" id="A0A7G6E2V5"/>
<comment type="cofactor">
    <cofactor evidence="6">
        <name>[4Fe-4S] cluster</name>
        <dbReference type="ChEBI" id="CHEBI:49883"/>
    </cofactor>
    <text evidence="6">Binds 2 [4Fe-4S] clusters.</text>
</comment>
<evidence type="ECO:0000256" key="2">
    <source>
        <dbReference type="ARBA" id="ARBA00022723"/>
    </source>
</evidence>
<dbReference type="InterPro" id="IPR009051">
    <property type="entry name" value="Helical_ferredxn"/>
</dbReference>
<dbReference type="EC" id="1.1.99.14" evidence="6"/>
<dbReference type="GO" id="GO:0019154">
    <property type="term" value="F:glycolate dehydrogenase activity"/>
    <property type="evidence" value="ECO:0007669"/>
    <property type="project" value="UniProtKB-EC"/>
</dbReference>
<keyword evidence="9" id="KW-1185">Reference proteome</keyword>
<evidence type="ECO:0000313" key="8">
    <source>
        <dbReference type="EMBL" id="QNB46409.1"/>
    </source>
</evidence>
<dbReference type="PROSITE" id="PS51379">
    <property type="entry name" value="4FE4S_FER_2"/>
    <property type="match status" value="1"/>
</dbReference>
<accession>A0A7G6E2V5</accession>